<evidence type="ECO:0000313" key="2">
    <source>
        <dbReference type="Proteomes" id="UP000585474"/>
    </source>
</evidence>
<reference evidence="2" key="1">
    <citation type="submission" date="2019-07" db="EMBL/GenBank/DDBJ databases">
        <title>De Novo Assembly of kiwifruit Actinidia rufa.</title>
        <authorList>
            <person name="Sugita-Konishi S."/>
            <person name="Sato K."/>
            <person name="Mori E."/>
            <person name="Abe Y."/>
            <person name="Kisaki G."/>
            <person name="Hamano K."/>
            <person name="Suezawa K."/>
            <person name="Otani M."/>
            <person name="Fukuda T."/>
            <person name="Manabe T."/>
            <person name="Gomi K."/>
            <person name="Tabuchi M."/>
            <person name="Akimitsu K."/>
            <person name="Kataoka I."/>
        </authorList>
    </citation>
    <scope>NUCLEOTIDE SEQUENCE [LARGE SCALE GENOMIC DNA]</scope>
    <source>
        <strain evidence="2">cv. Fuchu</strain>
    </source>
</reference>
<proteinExistence type="predicted"/>
<dbReference type="Proteomes" id="UP000585474">
    <property type="component" value="Unassembled WGS sequence"/>
</dbReference>
<comment type="caution">
    <text evidence="1">The sequence shown here is derived from an EMBL/GenBank/DDBJ whole genome shotgun (WGS) entry which is preliminary data.</text>
</comment>
<dbReference type="EMBL" id="BJWL01000201">
    <property type="protein sequence ID" value="GFS34035.1"/>
    <property type="molecule type" value="Genomic_DNA"/>
</dbReference>
<organism evidence="1 2">
    <name type="scientific">Actinidia rufa</name>
    <dbReference type="NCBI Taxonomy" id="165716"/>
    <lineage>
        <taxon>Eukaryota</taxon>
        <taxon>Viridiplantae</taxon>
        <taxon>Streptophyta</taxon>
        <taxon>Embryophyta</taxon>
        <taxon>Tracheophyta</taxon>
        <taxon>Spermatophyta</taxon>
        <taxon>Magnoliopsida</taxon>
        <taxon>eudicotyledons</taxon>
        <taxon>Gunneridae</taxon>
        <taxon>Pentapetalae</taxon>
        <taxon>asterids</taxon>
        <taxon>Ericales</taxon>
        <taxon>Actinidiaceae</taxon>
        <taxon>Actinidia</taxon>
    </lineage>
</organism>
<name>A0A7J0DF92_9ERIC</name>
<sequence length="215" mass="24328">MSTMETGGSSQKQKSKGKESVDYESSQFVGKVEERLYNKVWVWNGAVIKRRLDLVALENSGIRASLLWAIGTGKTIDLPRMMFLSLCAAHTASDLRGSVPFTGFLTELFRRSGVRIPLDLIRNEPEGAIDRSSLSQYEGQRKKRRLEAMAVETDPSIGMAKLKEEVTNLRVEMNTRMTKLEGESRHHTIMLQEIKGMLIRMQASDDDDDEEEEDN</sequence>
<dbReference type="AlphaFoldDB" id="A0A7J0DF92"/>
<protein>
    <submittedName>
        <fullName evidence="1">Uncharacterized protein</fullName>
    </submittedName>
</protein>
<accession>A0A7J0DF92</accession>
<evidence type="ECO:0000313" key="1">
    <source>
        <dbReference type="EMBL" id="GFS34035.1"/>
    </source>
</evidence>
<gene>
    <name evidence="1" type="ORF">Acr_00g0031890</name>
</gene>
<keyword evidence="2" id="KW-1185">Reference proteome</keyword>